<reference evidence="3 4" key="1">
    <citation type="submission" date="2019-10" db="EMBL/GenBank/DDBJ databases">
        <title>Nonomuraea sp. nov., isolated from Phyllanthus amarus.</title>
        <authorList>
            <person name="Klykleung N."/>
            <person name="Tanasupawat S."/>
        </authorList>
    </citation>
    <scope>NUCLEOTIDE SEQUENCE [LARGE SCALE GENOMIC DNA]</scope>
    <source>
        <strain evidence="3 4">PA1-10</strain>
    </source>
</reference>
<dbReference type="PROSITE" id="PS51257">
    <property type="entry name" value="PROKAR_LIPOPROTEIN"/>
    <property type="match status" value="1"/>
</dbReference>
<accession>A0A5P9YXP3</accession>
<dbReference type="RefSeq" id="WP_139630856.1">
    <property type="nucleotide sequence ID" value="NZ_CP045572.1"/>
</dbReference>
<evidence type="ECO:0000313" key="4">
    <source>
        <dbReference type="Proteomes" id="UP000312512"/>
    </source>
</evidence>
<dbReference type="AlphaFoldDB" id="A0A5C4WNT0"/>
<evidence type="ECO:0000313" key="3">
    <source>
        <dbReference type="EMBL" id="KAB8195417.1"/>
    </source>
</evidence>
<feature type="region of interest" description="Disordered" evidence="1">
    <location>
        <begin position="29"/>
        <end position="102"/>
    </location>
</feature>
<dbReference type="OrthoDB" id="3539433at2"/>
<organism evidence="3 4">
    <name type="scientific">Nonomuraea phyllanthi</name>
    <dbReference type="NCBI Taxonomy" id="2219224"/>
    <lineage>
        <taxon>Bacteria</taxon>
        <taxon>Bacillati</taxon>
        <taxon>Actinomycetota</taxon>
        <taxon>Actinomycetes</taxon>
        <taxon>Streptosporangiales</taxon>
        <taxon>Streptosporangiaceae</taxon>
        <taxon>Nonomuraea</taxon>
    </lineage>
</organism>
<keyword evidence="2" id="KW-0732">Signal</keyword>
<protein>
    <submittedName>
        <fullName evidence="3">Uncharacterized protein</fullName>
    </submittedName>
</protein>
<feature type="signal peptide" evidence="2">
    <location>
        <begin position="1"/>
        <end position="37"/>
    </location>
</feature>
<keyword evidence="4" id="KW-1185">Reference proteome</keyword>
<proteinExistence type="predicted"/>
<gene>
    <name evidence="3" type="ORF">FH608_013815</name>
</gene>
<evidence type="ECO:0000256" key="1">
    <source>
        <dbReference type="SAM" id="MobiDB-lite"/>
    </source>
</evidence>
<comment type="caution">
    <text evidence="3">The sequence shown here is derived from an EMBL/GenBank/DDBJ whole genome shotgun (WGS) entry which is preliminary data.</text>
</comment>
<name>A0A5C4WNT0_9ACTN</name>
<sequence>MDQARQPGRRAPWTLRRPLLAAAVAVSLAGCGGGDPAATGTTQATSPSATTSTSPTDGAPSSTASPGGRPSGTASDTPSTSPSPAPTTADPAAGKPPADGTRLSACADARCEVWVKAGDTIRFNARGMGRAGVEGVKVLSVRKKQVRYDFGSATLTQPGPKGAANINGFSLRLVRIDGKRAVIRLGRPVPGAFTAQVGPGGMQVTTGSG</sequence>
<feature type="chain" id="PRO_5043927045" evidence="2">
    <location>
        <begin position="38"/>
        <end position="209"/>
    </location>
</feature>
<dbReference type="EMBL" id="VDLX02000004">
    <property type="protein sequence ID" value="KAB8195417.1"/>
    <property type="molecule type" value="Genomic_DNA"/>
</dbReference>
<accession>A0A5C4WNT0</accession>
<dbReference type="Proteomes" id="UP000312512">
    <property type="component" value="Unassembled WGS sequence"/>
</dbReference>
<evidence type="ECO:0000256" key="2">
    <source>
        <dbReference type="SAM" id="SignalP"/>
    </source>
</evidence>
<feature type="compositionally biased region" description="Low complexity" evidence="1">
    <location>
        <begin position="36"/>
        <end position="101"/>
    </location>
</feature>